<reference evidence="1" key="1">
    <citation type="submission" date="2014-11" db="EMBL/GenBank/DDBJ databases">
        <authorList>
            <person name="Malar M.C."/>
            <person name="Sen D."/>
            <person name="Tripathy S."/>
        </authorList>
    </citation>
    <scope>NUCLEOTIDE SEQUENCE</scope>
    <source>
        <strain evidence="1">BDU141951</strain>
    </source>
</reference>
<organism evidence="1">
    <name type="scientific">Lyngbya confervoides BDU141951</name>
    <dbReference type="NCBI Taxonomy" id="1574623"/>
    <lineage>
        <taxon>Bacteria</taxon>
        <taxon>Bacillati</taxon>
        <taxon>Cyanobacteriota</taxon>
        <taxon>Cyanophyceae</taxon>
        <taxon>Oscillatoriophycideae</taxon>
        <taxon>Oscillatoriales</taxon>
        <taxon>Microcoleaceae</taxon>
        <taxon>Lyngbya</taxon>
    </lineage>
</organism>
<dbReference type="EMBL" id="JTHE02000003">
    <property type="protein sequence ID" value="NEV67290.1"/>
    <property type="molecule type" value="Genomic_DNA"/>
</dbReference>
<dbReference type="AlphaFoldDB" id="A0A8T6QNY0"/>
<name>A0A8T6QNY0_9CYAN</name>
<reference evidence="1" key="3">
    <citation type="submission" date="2020-02" db="EMBL/GenBank/DDBJ databases">
        <authorList>
            <person name="Sarangi A.N."/>
            <person name="Ghosh S."/>
            <person name="Mukherjee M."/>
            <person name="Tripathy S."/>
        </authorList>
    </citation>
    <scope>NUCLEOTIDE SEQUENCE</scope>
    <source>
        <strain evidence="1">BDU141951</strain>
    </source>
</reference>
<proteinExistence type="predicted"/>
<gene>
    <name evidence="1" type="ORF">QQ91_009200</name>
</gene>
<comment type="caution">
    <text evidence="1">The sequence shown here is derived from an EMBL/GenBank/DDBJ whole genome shotgun (WGS) entry which is preliminary data.</text>
</comment>
<sequence length="56" mass="6364">MKDTDKIPVDRFTNHRSTTALTLARSDFSRDGMPASILIFLHVSELYRLINIGEIS</sequence>
<evidence type="ECO:0000313" key="1">
    <source>
        <dbReference type="EMBL" id="NEV67290.1"/>
    </source>
</evidence>
<accession>A0A8T6QNY0</accession>
<protein>
    <submittedName>
        <fullName evidence="1">Uncharacterized protein</fullName>
    </submittedName>
</protein>
<reference evidence="1" key="2">
    <citation type="journal article" date="2015" name="Genome Announc.">
        <title>Draft Genome Sequence of Filamentous Marine Cyanobacterium Lyngbya confervoides Strain BDU141951.</title>
        <authorList>
            <person name="Chandrababunaidu M.M."/>
            <person name="Sen D."/>
            <person name="Tripathy S."/>
        </authorList>
    </citation>
    <scope>NUCLEOTIDE SEQUENCE</scope>
    <source>
        <strain evidence="1">BDU141951</strain>
    </source>
</reference>